<dbReference type="OrthoDB" id="165342at2759"/>
<evidence type="ECO:0000259" key="4">
    <source>
        <dbReference type="PROSITE" id="PS50054"/>
    </source>
</evidence>
<dbReference type="PROSITE" id="PS50054">
    <property type="entry name" value="TYR_PHOSPHATASE_DUAL"/>
    <property type="match status" value="1"/>
</dbReference>
<keyword evidence="1" id="KW-0378">Hydrolase</keyword>
<keyword evidence="7" id="KW-1185">Reference proteome</keyword>
<comment type="caution">
    <text evidence="6">The sequence shown here is derived from an EMBL/GenBank/DDBJ whole genome shotgun (WGS) entry which is preliminary data.</text>
</comment>
<feature type="region of interest" description="Disordered" evidence="3">
    <location>
        <begin position="51"/>
        <end position="70"/>
    </location>
</feature>
<feature type="compositionally biased region" description="Low complexity" evidence="3">
    <location>
        <begin position="51"/>
        <end position="68"/>
    </location>
</feature>
<dbReference type="SUPFAM" id="SSF52799">
    <property type="entry name" value="(Phosphotyrosine protein) phosphatases II"/>
    <property type="match status" value="1"/>
</dbReference>
<reference evidence="7" key="1">
    <citation type="journal article" date="2016" name="Nature">
        <title>The genome of the seagrass Zostera marina reveals angiosperm adaptation to the sea.</title>
        <authorList>
            <person name="Olsen J.L."/>
            <person name="Rouze P."/>
            <person name="Verhelst B."/>
            <person name="Lin Y.-C."/>
            <person name="Bayer T."/>
            <person name="Collen J."/>
            <person name="Dattolo E."/>
            <person name="De Paoli E."/>
            <person name="Dittami S."/>
            <person name="Maumus F."/>
            <person name="Michel G."/>
            <person name="Kersting A."/>
            <person name="Lauritano C."/>
            <person name="Lohaus R."/>
            <person name="Toepel M."/>
            <person name="Tonon T."/>
            <person name="Vanneste K."/>
            <person name="Amirebrahimi M."/>
            <person name="Brakel J."/>
            <person name="Bostroem C."/>
            <person name="Chovatia M."/>
            <person name="Grimwood J."/>
            <person name="Jenkins J.W."/>
            <person name="Jueterbock A."/>
            <person name="Mraz A."/>
            <person name="Stam W.T."/>
            <person name="Tice H."/>
            <person name="Bornberg-Bauer E."/>
            <person name="Green P.J."/>
            <person name="Pearson G.A."/>
            <person name="Procaccini G."/>
            <person name="Duarte C.M."/>
            <person name="Schmutz J."/>
            <person name="Reusch T.B.H."/>
            <person name="Van de Peer Y."/>
        </authorList>
    </citation>
    <scope>NUCLEOTIDE SEQUENCE [LARGE SCALE GENOMIC DNA]</scope>
    <source>
        <strain evidence="7">cv. Finnish</strain>
    </source>
</reference>
<dbReference type="PROSITE" id="PS00383">
    <property type="entry name" value="TYR_PHOSPHATASE_1"/>
    <property type="match status" value="1"/>
</dbReference>
<dbReference type="SUPFAM" id="SSF55753">
    <property type="entry name" value="Actin depolymerizing proteins"/>
    <property type="match status" value="2"/>
</dbReference>
<dbReference type="AlphaFoldDB" id="A0A0K9NXN2"/>
<dbReference type="SMART" id="SM00262">
    <property type="entry name" value="GEL"/>
    <property type="match status" value="2"/>
</dbReference>
<evidence type="ECO:0000256" key="3">
    <source>
        <dbReference type="SAM" id="MobiDB-lite"/>
    </source>
</evidence>
<dbReference type="InterPro" id="IPR007122">
    <property type="entry name" value="Villin/Gelsolin"/>
</dbReference>
<dbReference type="InterPro" id="IPR000387">
    <property type="entry name" value="Tyr_Pase_dom"/>
</dbReference>
<gene>
    <name evidence="6" type="ORF">ZOSMA_56G00380</name>
</gene>
<feature type="domain" description="Tyrosine-protein phosphatase" evidence="4">
    <location>
        <begin position="80"/>
        <end position="222"/>
    </location>
</feature>
<evidence type="ECO:0000256" key="2">
    <source>
        <dbReference type="ARBA" id="ARBA00022912"/>
    </source>
</evidence>
<evidence type="ECO:0000313" key="7">
    <source>
        <dbReference type="Proteomes" id="UP000036987"/>
    </source>
</evidence>
<dbReference type="PANTHER" id="PTHR46381">
    <property type="entry name" value="MKPA PROTEIN"/>
    <property type="match status" value="1"/>
</dbReference>
<accession>A0A0K9NXN2</accession>
<dbReference type="InterPro" id="IPR029006">
    <property type="entry name" value="ADF-H/Gelsolin-like_dom_sf"/>
</dbReference>
<dbReference type="PANTHER" id="PTHR46381:SF2">
    <property type="entry name" value="MAP KINASE PHOSPHATASE"/>
    <property type="match status" value="1"/>
</dbReference>
<dbReference type="InterPro" id="IPR020422">
    <property type="entry name" value="TYR_PHOSPHATASE_DUAL_dom"/>
</dbReference>
<feature type="compositionally biased region" description="Low complexity" evidence="3">
    <location>
        <begin position="430"/>
        <end position="467"/>
    </location>
</feature>
<dbReference type="GO" id="GO:0051015">
    <property type="term" value="F:actin filament binding"/>
    <property type="evidence" value="ECO:0007669"/>
    <property type="project" value="InterPro"/>
</dbReference>
<dbReference type="GO" id="GO:0004721">
    <property type="term" value="F:phosphoprotein phosphatase activity"/>
    <property type="evidence" value="ECO:0007669"/>
    <property type="project" value="UniProtKB-KW"/>
</dbReference>
<feature type="domain" description="Tyrosine specific protein phosphatases" evidence="5">
    <location>
        <begin position="147"/>
        <end position="201"/>
    </location>
</feature>
<dbReference type="STRING" id="29655.A0A0K9NXN2"/>
<dbReference type="Pfam" id="PF25466">
    <property type="entry name" value="MPK1_gelsolin_C"/>
    <property type="match status" value="1"/>
</dbReference>
<evidence type="ECO:0000313" key="6">
    <source>
        <dbReference type="EMBL" id="KMZ60807.1"/>
    </source>
</evidence>
<proteinExistence type="predicted"/>
<name>A0A0K9NXN2_ZOSMR</name>
<dbReference type="SMART" id="SM00195">
    <property type="entry name" value="DSPc"/>
    <property type="match status" value="1"/>
</dbReference>
<dbReference type="PROSITE" id="PS50056">
    <property type="entry name" value="TYR_PHOSPHATASE_2"/>
    <property type="match status" value="1"/>
</dbReference>
<dbReference type="Proteomes" id="UP000036987">
    <property type="component" value="Unassembled WGS sequence"/>
</dbReference>
<evidence type="ECO:0000259" key="5">
    <source>
        <dbReference type="PROSITE" id="PS50056"/>
    </source>
</evidence>
<protein>
    <submittedName>
        <fullName evidence="6">Uncharacterized protein</fullName>
    </submittedName>
</protein>
<feature type="region of interest" description="Disordered" evidence="3">
    <location>
        <begin position="411"/>
        <end position="467"/>
    </location>
</feature>
<sequence>MYGYGEDQMTPMKKVFHRSASFSASTNRAAAVPTPPPLSIIRPSLLLLHHSSSSSNPTDSAPDSNSSAGRRGQLAFFDRECSRIEEHLFLGSDIIARDRDVLKRNGITHILSCVGSPELFRPDLKYKTMWLSDTPAQDITSVLFDVFDYFEEVRTGGGGGRVLVHCSRGVSRSAALVVAYMMWRHRLHFDSALRRVRAARPVTDPNLGFASQLLSFQNRILSSPSSPIPTYRCCLYRIAPHSPYDPLHLVPKPLDRRPSSSDLDSRGAFIVRVILTVYVWIGTDCNQTMASSARDTASQFVKYEHNGGNIVNVDEGSEPTDFWKSLGKHPAQFQDLGQRRVDAYDLDFEIFHRIMRGKIVPSYLPPKVPGSSSPTSLPSRGVGWLRLKQSLTTRGVQDFVKCCNGPIQEDKELEPFGSPLSSISRDSKNSTISSDFFSSSPTSSTSDYSASPTTPRSSTSDYSASPSSELYYDGETLLSSSGQGKIDQRDSTCYNMAWSPKPDESEDWPFTPLRLAEEEDGDIRKELSSEAPPSTVYELKTKLSTNNGDENEMIEPALYKWPHTTKLENLHPGVLDSKSLFLLLAHEKSDYSKVLYVWVGTQSEHDTSFNHLQLQHLGQEFLVRIGISADNIHVQVVREEEEPEQFLNHFFTFHQAEEKIH</sequence>
<dbReference type="InterPro" id="IPR000340">
    <property type="entry name" value="Dual-sp_phosphatase_cat-dom"/>
</dbReference>
<dbReference type="InterPro" id="IPR007123">
    <property type="entry name" value="Gelsolin-like_dom"/>
</dbReference>
<dbReference type="Gene3D" id="3.90.190.10">
    <property type="entry name" value="Protein tyrosine phosphatase superfamily"/>
    <property type="match status" value="1"/>
</dbReference>
<dbReference type="Pfam" id="PF00626">
    <property type="entry name" value="Gelsolin"/>
    <property type="match status" value="1"/>
</dbReference>
<dbReference type="InterPro" id="IPR003595">
    <property type="entry name" value="Tyr_Pase_cat"/>
</dbReference>
<dbReference type="CDD" id="cd14498">
    <property type="entry name" value="DSP"/>
    <property type="match status" value="1"/>
</dbReference>
<dbReference type="Pfam" id="PF00782">
    <property type="entry name" value="DSPc"/>
    <property type="match status" value="1"/>
</dbReference>
<dbReference type="InterPro" id="IPR057528">
    <property type="entry name" value="MPK1_C"/>
</dbReference>
<keyword evidence="2" id="KW-0904">Protein phosphatase</keyword>
<organism evidence="6 7">
    <name type="scientific">Zostera marina</name>
    <name type="common">Eelgrass</name>
    <dbReference type="NCBI Taxonomy" id="29655"/>
    <lineage>
        <taxon>Eukaryota</taxon>
        <taxon>Viridiplantae</taxon>
        <taxon>Streptophyta</taxon>
        <taxon>Embryophyta</taxon>
        <taxon>Tracheophyta</taxon>
        <taxon>Spermatophyta</taxon>
        <taxon>Magnoliopsida</taxon>
        <taxon>Liliopsida</taxon>
        <taxon>Zosteraceae</taxon>
        <taxon>Zostera</taxon>
    </lineage>
</organism>
<dbReference type="InterPro" id="IPR016130">
    <property type="entry name" value="Tyr_Pase_AS"/>
</dbReference>
<dbReference type="Gene3D" id="3.40.20.10">
    <property type="entry name" value="Severin"/>
    <property type="match status" value="2"/>
</dbReference>
<dbReference type="SMART" id="SM00404">
    <property type="entry name" value="PTPc_motif"/>
    <property type="match status" value="1"/>
</dbReference>
<dbReference type="EMBL" id="LFYR01001565">
    <property type="protein sequence ID" value="KMZ60807.1"/>
    <property type="molecule type" value="Genomic_DNA"/>
</dbReference>
<dbReference type="InterPro" id="IPR029021">
    <property type="entry name" value="Prot-tyrosine_phosphatase-like"/>
</dbReference>
<evidence type="ECO:0000256" key="1">
    <source>
        <dbReference type="ARBA" id="ARBA00022801"/>
    </source>
</evidence>
<dbReference type="OMA" id="CEDVEQL"/>